<comment type="caution">
    <text evidence="1">The sequence shown here is derived from an EMBL/GenBank/DDBJ whole genome shotgun (WGS) entry which is preliminary data.</text>
</comment>
<evidence type="ECO:0000313" key="1">
    <source>
        <dbReference type="EMBL" id="REG87167.1"/>
    </source>
</evidence>
<proteinExistence type="predicted"/>
<organism evidence="1 2">
    <name type="scientific">Algoriphagus antarcticus</name>
    <dbReference type="NCBI Taxonomy" id="238540"/>
    <lineage>
        <taxon>Bacteria</taxon>
        <taxon>Pseudomonadati</taxon>
        <taxon>Bacteroidota</taxon>
        <taxon>Cytophagia</taxon>
        <taxon>Cytophagales</taxon>
        <taxon>Cyclobacteriaceae</taxon>
        <taxon>Algoriphagus</taxon>
    </lineage>
</organism>
<sequence length="415" mass="47947">MNKQEQIKNALTGLPKLQIALDKKGGPSEDGQLFEEILTLQDGILSHFGLPPTDENTKLLWFNGSVPTHLEVEERVRQLHKAAKEYLLSPAKPETQILKDAQENKASAFSTLPELGITIHSYTIFVYEKILLAKRDKIENVLEELRRANQPRMLTILGHLSEGNMEKPHEVIEVLKHLGLKYIDDFVKTFPKKDTRNEANQLFEFWNDINGGFEFKTLADRFETHTHYMMNYLCLVVGDQPYRIIECEVYYHDSENHPDPYVHKRNQQLFAGNWYFNDMGIDLTFGNYDKKIYASILIRGIRNMQTNQYISGASNVTREIFDKFGNIMAGDKGLCLREINQGVIKDEEPTQSTRIGLTKKVEDTQNFIGKPYRYIVELNLAHKFKDKEKVVKQLLSENKISNEEAKNIMGYNVKL</sequence>
<dbReference type="RefSeq" id="WP_086540269.1">
    <property type="nucleotide sequence ID" value="NZ_MSSW01000008.1"/>
</dbReference>
<dbReference type="EMBL" id="QUNF01000011">
    <property type="protein sequence ID" value="REG87167.1"/>
    <property type="molecule type" value="Genomic_DNA"/>
</dbReference>
<keyword evidence="2" id="KW-1185">Reference proteome</keyword>
<evidence type="ECO:0000313" key="2">
    <source>
        <dbReference type="Proteomes" id="UP000256405"/>
    </source>
</evidence>
<gene>
    <name evidence="1" type="ORF">C8N25_111147</name>
</gene>
<dbReference type="OrthoDB" id="7871381at2"/>
<reference evidence="1 2" key="1">
    <citation type="submission" date="2018-08" db="EMBL/GenBank/DDBJ databases">
        <title>Genomic Encyclopedia of Archaeal and Bacterial Type Strains, Phase II (KMG-II): from individual species to whole genera.</title>
        <authorList>
            <person name="Goeker M."/>
        </authorList>
    </citation>
    <scope>NUCLEOTIDE SEQUENCE [LARGE SCALE GENOMIC DNA]</scope>
    <source>
        <strain evidence="1 2">DSM 15986</strain>
    </source>
</reference>
<accession>A0A3E0DUD9</accession>
<name>A0A3E0DUD9_9BACT</name>
<dbReference type="AlphaFoldDB" id="A0A3E0DUD9"/>
<dbReference type="Proteomes" id="UP000256405">
    <property type="component" value="Unassembled WGS sequence"/>
</dbReference>
<protein>
    <submittedName>
        <fullName evidence="1">3-methyladenine DNA glycosylase Mpg</fullName>
    </submittedName>
</protein>